<organism evidence="1 2">
    <name type="scientific">Shewanella piezotolerans (strain WP3 / JCM 13877)</name>
    <dbReference type="NCBI Taxonomy" id="225849"/>
    <lineage>
        <taxon>Bacteria</taxon>
        <taxon>Pseudomonadati</taxon>
        <taxon>Pseudomonadota</taxon>
        <taxon>Gammaproteobacteria</taxon>
        <taxon>Alteromonadales</taxon>
        <taxon>Shewanellaceae</taxon>
        <taxon>Shewanella</taxon>
    </lineage>
</organism>
<sequence>MAIQAQTTEKPNEASKPFLLSAEAPKVLTVIKNELHTSFIEASLPLI</sequence>
<reference evidence="1 2" key="1">
    <citation type="journal article" date="2008" name="PLoS ONE">
        <title>Environmental adaptation: genomic analysis of the piezotolerant and psychrotolerant deep-sea iron reducing bacterium Shewanella piezotolerans WP3.</title>
        <authorList>
            <person name="Wang F."/>
            <person name="Wang J."/>
            <person name="Jian H."/>
            <person name="Zhang B."/>
            <person name="Li S."/>
            <person name="Wang F."/>
            <person name="Zeng X."/>
            <person name="Gao L."/>
            <person name="Bartlett D.H."/>
            <person name="Yu J."/>
            <person name="Hu S."/>
            <person name="Xiao X."/>
        </authorList>
    </citation>
    <scope>NUCLEOTIDE SEQUENCE [LARGE SCALE GENOMIC DNA]</scope>
    <source>
        <strain evidence="2">WP3 / JCM 13877</strain>
    </source>
</reference>
<evidence type="ECO:0000313" key="2">
    <source>
        <dbReference type="Proteomes" id="UP000000753"/>
    </source>
</evidence>
<dbReference type="EMBL" id="CP000472">
    <property type="protein sequence ID" value="ACJ31309.1"/>
    <property type="molecule type" value="Genomic_DNA"/>
</dbReference>
<evidence type="ECO:0000313" key="1">
    <source>
        <dbReference type="EMBL" id="ACJ31309.1"/>
    </source>
</evidence>
<name>B8CTR6_SHEPW</name>
<keyword evidence="2" id="KW-1185">Reference proteome</keyword>
<dbReference type="AlphaFoldDB" id="B8CTR6"/>
<dbReference type="KEGG" id="swp:swp_4673"/>
<dbReference type="Proteomes" id="UP000000753">
    <property type="component" value="Chromosome"/>
</dbReference>
<dbReference type="HOGENOM" id="CLU_3173135_0_0_6"/>
<gene>
    <name evidence="1" type="ordered locus">swp_4673</name>
</gene>
<protein>
    <submittedName>
        <fullName evidence="1">Uncharacterized protein</fullName>
    </submittedName>
</protein>
<accession>B8CTR6</accession>
<proteinExistence type="predicted"/>